<dbReference type="GO" id="GO:0005634">
    <property type="term" value="C:nucleus"/>
    <property type="evidence" value="ECO:0007669"/>
    <property type="project" value="UniProtKB-SubCell"/>
</dbReference>
<dbReference type="Proteomes" id="UP000887574">
    <property type="component" value="Unplaced"/>
</dbReference>
<dbReference type="Pfam" id="PF05997">
    <property type="entry name" value="Nop52"/>
    <property type="match status" value="1"/>
</dbReference>
<dbReference type="SUPFAM" id="SSF48371">
    <property type="entry name" value="ARM repeat"/>
    <property type="match status" value="1"/>
</dbReference>
<evidence type="ECO:0000256" key="2">
    <source>
        <dbReference type="ARBA" id="ARBA00006374"/>
    </source>
</evidence>
<dbReference type="GO" id="GO:0006364">
    <property type="term" value="P:rRNA processing"/>
    <property type="evidence" value="ECO:0007669"/>
    <property type="project" value="UniProtKB-KW"/>
</dbReference>
<comment type="similarity">
    <text evidence="2">Belongs to the RRP1 family.</text>
</comment>
<evidence type="ECO:0000256" key="3">
    <source>
        <dbReference type="ARBA" id="ARBA00022552"/>
    </source>
</evidence>
<organism evidence="5 6">
    <name type="scientific">Ditylenchus dipsaci</name>
    <dbReference type="NCBI Taxonomy" id="166011"/>
    <lineage>
        <taxon>Eukaryota</taxon>
        <taxon>Metazoa</taxon>
        <taxon>Ecdysozoa</taxon>
        <taxon>Nematoda</taxon>
        <taxon>Chromadorea</taxon>
        <taxon>Rhabditida</taxon>
        <taxon>Tylenchina</taxon>
        <taxon>Tylenchomorpha</taxon>
        <taxon>Sphaerularioidea</taxon>
        <taxon>Anguinidae</taxon>
        <taxon>Anguininae</taxon>
        <taxon>Ditylenchus</taxon>
    </lineage>
</organism>
<keyword evidence="3" id="KW-0698">rRNA processing</keyword>
<dbReference type="InterPro" id="IPR016024">
    <property type="entry name" value="ARM-type_fold"/>
</dbReference>
<evidence type="ECO:0000313" key="5">
    <source>
        <dbReference type="Proteomes" id="UP000887574"/>
    </source>
</evidence>
<evidence type="ECO:0000256" key="1">
    <source>
        <dbReference type="ARBA" id="ARBA00004123"/>
    </source>
</evidence>
<evidence type="ECO:0000313" key="6">
    <source>
        <dbReference type="WBParaSite" id="jg19132"/>
    </source>
</evidence>
<name>A0A915DG95_9BILA</name>
<proteinExistence type="inferred from homology"/>
<keyword evidence="5" id="KW-1185">Reference proteome</keyword>
<keyword evidence="4" id="KW-0539">Nucleus</keyword>
<reference evidence="6" key="1">
    <citation type="submission" date="2022-11" db="UniProtKB">
        <authorList>
            <consortium name="WormBaseParasite"/>
        </authorList>
    </citation>
    <scope>IDENTIFICATION</scope>
</reference>
<accession>A0A915DG95</accession>
<dbReference type="AlphaFoldDB" id="A0A915DG95"/>
<sequence length="310" mass="35574">MDADMESVEIVFAQRLASGEPVIRKRALKLLQDFIVTESKNKTFTDESLARLCKGIHYTMWMQDKPLLQEELADSISNLINLFKSEDQVLDFVRALLIALSKEWPLIDRWRMDKFLMLIRRLFRNMLVRLKDVYSWDGVIVKDYIDFLRITTISSSSTISDSLKFHCASIYLDELDNCGGLDEQMVMVFLTPYVDILQDDVSDSLFRSVCTEIFDTILHDFSDRLAESEEDGESAGKEGVEEGLKFDYGRIAEVLLKAGSQMHVVSRRRKRIYGLSKKFEIAARGCDPYAVTETNKSGGYKPRKKKSIKG</sequence>
<evidence type="ECO:0000256" key="4">
    <source>
        <dbReference type="ARBA" id="ARBA00023242"/>
    </source>
</evidence>
<dbReference type="InterPro" id="IPR010301">
    <property type="entry name" value="RRP1"/>
</dbReference>
<dbReference type="PANTHER" id="PTHR13026">
    <property type="entry name" value="NNP-1 PROTEIN NOVEL NUCLEAR PROTEIN 1 NOP52"/>
    <property type="match status" value="1"/>
</dbReference>
<dbReference type="GO" id="GO:0030688">
    <property type="term" value="C:preribosome, small subunit precursor"/>
    <property type="evidence" value="ECO:0007669"/>
    <property type="project" value="InterPro"/>
</dbReference>
<dbReference type="WBParaSite" id="jg19132">
    <property type="protein sequence ID" value="jg19132"/>
    <property type="gene ID" value="jg19132"/>
</dbReference>
<comment type="subcellular location">
    <subcellularLocation>
        <location evidence="1">Nucleus</location>
    </subcellularLocation>
</comment>
<protein>
    <submittedName>
        <fullName evidence="6">Uncharacterized protein</fullName>
    </submittedName>
</protein>
<dbReference type="PANTHER" id="PTHR13026:SF0">
    <property type="entry name" value="RIBOSOMAL RNA PROCESSING 1B"/>
    <property type="match status" value="1"/>
</dbReference>